<reference evidence="2" key="1">
    <citation type="submission" date="2016-10" db="EMBL/GenBank/DDBJ databases">
        <authorList>
            <person name="Varghese N."/>
            <person name="Submissions S."/>
        </authorList>
    </citation>
    <scope>NUCLEOTIDE SEQUENCE [LARGE SCALE GENOMIC DNA]</scope>
    <source>
        <strain evidence="2">Jip14</strain>
    </source>
</reference>
<evidence type="ECO:0000313" key="2">
    <source>
        <dbReference type="Proteomes" id="UP000198916"/>
    </source>
</evidence>
<keyword evidence="2" id="KW-1185">Reference proteome</keyword>
<proteinExistence type="predicted"/>
<name>A0A1H7EUU4_9SPHI</name>
<organism evidence="1 2">
    <name type="scientific">Parapedobacter koreensis</name>
    <dbReference type="NCBI Taxonomy" id="332977"/>
    <lineage>
        <taxon>Bacteria</taxon>
        <taxon>Pseudomonadati</taxon>
        <taxon>Bacteroidota</taxon>
        <taxon>Sphingobacteriia</taxon>
        <taxon>Sphingobacteriales</taxon>
        <taxon>Sphingobacteriaceae</taxon>
        <taxon>Parapedobacter</taxon>
    </lineage>
</organism>
<protein>
    <submittedName>
        <fullName evidence="1">Uncharacterized protein</fullName>
    </submittedName>
</protein>
<dbReference type="AlphaFoldDB" id="A0A1H7EUU4"/>
<evidence type="ECO:0000313" key="1">
    <source>
        <dbReference type="EMBL" id="SEK17676.1"/>
    </source>
</evidence>
<sequence>MVAVLLLAKRYDPLARNFVNIGNRFASEETVIAFLKERTARFTDY</sequence>
<accession>A0A1H7EUU4</accession>
<gene>
    <name evidence="1" type="ORF">SAMN05421740_10117</name>
</gene>
<dbReference type="Proteomes" id="UP000198916">
    <property type="component" value="Unassembled WGS sequence"/>
</dbReference>
<dbReference type="EMBL" id="FNZR01000001">
    <property type="protein sequence ID" value="SEK17676.1"/>
    <property type="molecule type" value="Genomic_DNA"/>
</dbReference>